<reference evidence="1" key="1">
    <citation type="journal article" date="2019" name="Sci. Rep.">
        <title>Draft genome of Tanacetum cinerariifolium, the natural source of mosquito coil.</title>
        <authorList>
            <person name="Yamashiro T."/>
            <person name="Shiraishi A."/>
            <person name="Satake H."/>
            <person name="Nakayama K."/>
        </authorList>
    </citation>
    <scope>NUCLEOTIDE SEQUENCE</scope>
</reference>
<sequence>MKRPMVSLSRSQSARPARRWLACGTARSSATPNGWHGADARKTLKPWEAPDRRFKRRAYTAPPMYA</sequence>
<evidence type="ECO:0000313" key="1">
    <source>
        <dbReference type="EMBL" id="GFD54882.1"/>
    </source>
</evidence>
<organism evidence="1">
    <name type="scientific">Tanacetum cinerariifolium</name>
    <name type="common">Dalmatian daisy</name>
    <name type="synonym">Chrysanthemum cinerariifolium</name>
    <dbReference type="NCBI Taxonomy" id="118510"/>
    <lineage>
        <taxon>Eukaryota</taxon>
        <taxon>Viridiplantae</taxon>
        <taxon>Streptophyta</taxon>
        <taxon>Embryophyta</taxon>
        <taxon>Tracheophyta</taxon>
        <taxon>Spermatophyta</taxon>
        <taxon>Magnoliopsida</taxon>
        <taxon>eudicotyledons</taxon>
        <taxon>Gunneridae</taxon>
        <taxon>Pentapetalae</taxon>
        <taxon>asterids</taxon>
        <taxon>campanulids</taxon>
        <taxon>Asterales</taxon>
        <taxon>Asteraceae</taxon>
        <taxon>Asteroideae</taxon>
        <taxon>Anthemideae</taxon>
        <taxon>Anthemidinae</taxon>
        <taxon>Tanacetum</taxon>
    </lineage>
</organism>
<gene>
    <name evidence="1" type="ORF">Tci_926851</name>
</gene>
<proteinExistence type="predicted"/>
<dbReference type="AlphaFoldDB" id="A0A699X495"/>
<accession>A0A699X495</accession>
<comment type="caution">
    <text evidence="1">The sequence shown here is derived from an EMBL/GenBank/DDBJ whole genome shotgun (WGS) entry which is preliminary data.</text>
</comment>
<name>A0A699X495_TANCI</name>
<dbReference type="EMBL" id="BKCJ011811387">
    <property type="protein sequence ID" value="GFD54882.1"/>
    <property type="molecule type" value="Genomic_DNA"/>
</dbReference>
<protein>
    <submittedName>
        <fullName evidence="1">Uncharacterized protein</fullName>
    </submittedName>
</protein>
<feature type="non-terminal residue" evidence="1">
    <location>
        <position position="66"/>
    </location>
</feature>